<name>A0A5P6VLJ7_PSEXY</name>
<dbReference type="Gene3D" id="3.40.50.1820">
    <property type="entry name" value="alpha/beta hydrolase"/>
    <property type="match status" value="1"/>
</dbReference>
<evidence type="ECO:0000259" key="1">
    <source>
        <dbReference type="Pfam" id="PF07859"/>
    </source>
</evidence>
<dbReference type="InterPro" id="IPR029058">
    <property type="entry name" value="AB_hydrolase_fold"/>
</dbReference>
<feature type="domain" description="Alpha/beta hydrolase fold-3" evidence="1">
    <location>
        <begin position="79"/>
        <end position="279"/>
    </location>
</feature>
<dbReference type="EMBL" id="CP043028">
    <property type="protein sequence ID" value="QFJ53516.1"/>
    <property type="molecule type" value="Genomic_DNA"/>
</dbReference>
<organism evidence="2 3">
    <name type="scientific">Pseudobutyrivibrio xylanivorans</name>
    <dbReference type="NCBI Taxonomy" id="185007"/>
    <lineage>
        <taxon>Bacteria</taxon>
        <taxon>Bacillati</taxon>
        <taxon>Bacillota</taxon>
        <taxon>Clostridia</taxon>
        <taxon>Lachnospirales</taxon>
        <taxon>Lachnospiraceae</taxon>
        <taxon>Pseudobutyrivibrio</taxon>
    </lineage>
</organism>
<dbReference type="Pfam" id="PF07859">
    <property type="entry name" value="Abhydrolase_3"/>
    <property type="match status" value="1"/>
</dbReference>
<dbReference type="InterPro" id="IPR013094">
    <property type="entry name" value="AB_hydrolase_3"/>
</dbReference>
<accession>A0A5P6VLJ7</accession>
<dbReference type="GO" id="GO:0016787">
    <property type="term" value="F:hydrolase activity"/>
    <property type="evidence" value="ECO:0007669"/>
    <property type="project" value="InterPro"/>
</dbReference>
<evidence type="ECO:0000313" key="2">
    <source>
        <dbReference type="EMBL" id="QFJ53516.1"/>
    </source>
</evidence>
<dbReference type="KEGG" id="pxv:FXF36_00840"/>
<dbReference type="AlphaFoldDB" id="A0A5P6VLJ7"/>
<reference evidence="3" key="1">
    <citation type="submission" date="2019-08" db="EMBL/GenBank/DDBJ databases">
        <title>Complete Genome Sequence of the Polysaccharide-Degrading Rumen Bacterium Pseudobutyrivibrio xylanivorans MA3014.</title>
        <authorList>
            <person name="Palevich N."/>
            <person name="Maclean P.H."/>
            <person name="Kelly W.J."/>
            <person name="Leahy S.C."/>
            <person name="Rakonjac J."/>
            <person name="Attwood G.T."/>
        </authorList>
    </citation>
    <scope>NUCLEOTIDE SEQUENCE [LARGE SCALE GENOMIC DNA]</scope>
    <source>
        <strain evidence="3">MA3014</strain>
    </source>
</reference>
<evidence type="ECO:0000313" key="3">
    <source>
        <dbReference type="Proteomes" id="UP000327030"/>
    </source>
</evidence>
<protein>
    <submittedName>
        <fullName evidence="2">Carboxyl/acetyl esterase</fullName>
    </submittedName>
</protein>
<dbReference type="Proteomes" id="UP000327030">
    <property type="component" value="Chromosome 1"/>
</dbReference>
<gene>
    <name evidence="2" type="ORF">FXF36_00840</name>
</gene>
<sequence>MSAKYEILKFLVKALNLKKLYFGGNDEDFIDSKRKLNARITVPDLQDDEFNISQIQVMGCKVLKLIHKKKVNRANMFIIGGGMVIAPRAGSIKKALRFAKETGLDLYIPYYPLCLDYPISKAYEMIHETYKEMLKDYDEKNISILGSSSGGNLALGLVAYINDGHNDVPMPAHIIALSPGTCVNSEEEWKRMLELEKKDVMVPADYMKRAVDIMRHGDNSVPDYMIWLQKGDFTNCPPVTFIYGSDETLYACAPSFERVMKRYSVSYNMIVGKGMFHCYPVFPIVKEAKEGWEQMVQLAREA</sequence>
<dbReference type="SUPFAM" id="SSF53474">
    <property type="entry name" value="alpha/beta-Hydrolases"/>
    <property type="match status" value="1"/>
</dbReference>
<proteinExistence type="predicted"/>
<dbReference type="RefSeq" id="WP_151622020.1">
    <property type="nucleotide sequence ID" value="NZ_CP043028.1"/>
</dbReference>
<dbReference type="OrthoDB" id="1698432at2"/>